<sequence length="161" mass="18086">MTAVVTFDCCWVDPSGIPRTNRKKMMMMDDAVTSNRVLSKVLIASNPCFFFWQADKTGGSEIMLPDDEDIEDLDLKEAPDTETVSESLIIFPYNVQKIQSNKTLLPLEATPWIIKALKRATKDLTSSLRLVEIRRNLGAQTHTSEQFSVNDGSRIFPLNGC</sequence>
<organism evidence="1 2">
    <name type="scientific">Trichonephila inaurata madagascariensis</name>
    <dbReference type="NCBI Taxonomy" id="2747483"/>
    <lineage>
        <taxon>Eukaryota</taxon>
        <taxon>Metazoa</taxon>
        <taxon>Ecdysozoa</taxon>
        <taxon>Arthropoda</taxon>
        <taxon>Chelicerata</taxon>
        <taxon>Arachnida</taxon>
        <taxon>Araneae</taxon>
        <taxon>Araneomorphae</taxon>
        <taxon>Entelegynae</taxon>
        <taxon>Araneoidea</taxon>
        <taxon>Nephilidae</taxon>
        <taxon>Trichonephila</taxon>
        <taxon>Trichonephila inaurata</taxon>
    </lineage>
</organism>
<dbReference type="EMBL" id="BMAV01025332">
    <property type="protein sequence ID" value="GFS40613.1"/>
    <property type="molecule type" value="Genomic_DNA"/>
</dbReference>
<dbReference type="AlphaFoldDB" id="A0A8X6J6N6"/>
<dbReference type="Proteomes" id="UP000886998">
    <property type="component" value="Unassembled WGS sequence"/>
</dbReference>
<evidence type="ECO:0000313" key="2">
    <source>
        <dbReference type="Proteomes" id="UP000886998"/>
    </source>
</evidence>
<reference evidence="1" key="1">
    <citation type="submission" date="2020-08" db="EMBL/GenBank/DDBJ databases">
        <title>Multicomponent nature underlies the extraordinary mechanical properties of spider dragline silk.</title>
        <authorList>
            <person name="Kono N."/>
            <person name="Nakamura H."/>
            <person name="Mori M."/>
            <person name="Yoshida Y."/>
            <person name="Ohtoshi R."/>
            <person name="Malay A.D."/>
            <person name="Moran D.A.P."/>
            <person name="Tomita M."/>
            <person name="Numata K."/>
            <person name="Arakawa K."/>
        </authorList>
    </citation>
    <scope>NUCLEOTIDE SEQUENCE</scope>
</reference>
<proteinExistence type="predicted"/>
<evidence type="ECO:0000313" key="1">
    <source>
        <dbReference type="EMBL" id="GFS40613.1"/>
    </source>
</evidence>
<gene>
    <name evidence="1" type="ORF">TNIN_144401</name>
</gene>
<name>A0A8X6J6N6_9ARAC</name>
<accession>A0A8X6J6N6</accession>
<comment type="caution">
    <text evidence="1">The sequence shown here is derived from an EMBL/GenBank/DDBJ whole genome shotgun (WGS) entry which is preliminary data.</text>
</comment>
<keyword evidence="2" id="KW-1185">Reference proteome</keyword>
<protein>
    <submittedName>
        <fullName evidence="1">Uncharacterized protein</fullName>
    </submittedName>
</protein>